<dbReference type="AlphaFoldDB" id="B7ZZA3"/>
<sequence length="110" mass="12452">MQQKKLCIRACVRATVLPNQKFLHPICLPIQSIKRGLSSNCSSSQSQEASPAAIHYTSAHRRGAKPSRLFCRSYTTWKFCCWKLPMMDMPVRGVPRTARHMMPSGSSRTK</sequence>
<organism evidence="1">
    <name type="scientific">Zea mays</name>
    <name type="common">Maize</name>
    <dbReference type="NCBI Taxonomy" id="4577"/>
    <lineage>
        <taxon>Eukaryota</taxon>
        <taxon>Viridiplantae</taxon>
        <taxon>Streptophyta</taxon>
        <taxon>Embryophyta</taxon>
        <taxon>Tracheophyta</taxon>
        <taxon>Spermatophyta</taxon>
        <taxon>Magnoliopsida</taxon>
        <taxon>Liliopsida</taxon>
        <taxon>Poales</taxon>
        <taxon>Poaceae</taxon>
        <taxon>PACMAD clade</taxon>
        <taxon>Panicoideae</taxon>
        <taxon>Andropogonodae</taxon>
        <taxon>Andropogoneae</taxon>
        <taxon>Tripsacinae</taxon>
        <taxon>Zea</taxon>
    </lineage>
</organism>
<accession>B7ZZA3</accession>
<reference evidence="1" key="2">
    <citation type="submission" date="2012-06" db="EMBL/GenBank/DDBJ databases">
        <authorList>
            <person name="Yu Y."/>
            <person name="Currie J."/>
            <person name="Lomeli R."/>
            <person name="Angelova A."/>
            <person name="Collura K."/>
            <person name="Wissotski M."/>
            <person name="Campos D."/>
            <person name="Kudrna D."/>
            <person name="Golser W."/>
            <person name="Ashely E."/>
            <person name="Descour A."/>
            <person name="Fernandes J."/>
            <person name="Soderlund C."/>
            <person name="Walbot V."/>
        </authorList>
    </citation>
    <scope>NUCLEOTIDE SEQUENCE</scope>
    <source>
        <strain evidence="1">B73</strain>
    </source>
</reference>
<name>B7ZZA3_MAIZE</name>
<proteinExistence type="evidence at transcript level"/>
<protein>
    <submittedName>
        <fullName evidence="1">Uncharacterized protein</fullName>
    </submittedName>
</protein>
<reference evidence="1" key="1">
    <citation type="journal article" date="2009" name="PLoS Genet.">
        <title>Sequencing, mapping, and analysis of 27,455 maize full-length cDNAs.</title>
        <authorList>
            <person name="Soderlund C."/>
            <person name="Descour A."/>
            <person name="Kudrna D."/>
            <person name="Bomhoff M."/>
            <person name="Boyd L."/>
            <person name="Currie J."/>
            <person name="Angelova A."/>
            <person name="Collura K."/>
            <person name="Wissotski M."/>
            <person name="Ashley E."/>
            <person name="Morrow D."/>
            <person name="Fernandes J."/>
            <person name="Walbot V."/>
            <person name="Yu Y."/>
        </authorList>
    </citation>
    <scope>NUCLEOTIDE SEQUENCE</scope>
    <source>
        <strain evidence="1">B73</strain>
    </source>
</reference>
<dbReference type="EMBL" id="BT054645">
    <property type="protein sequence ID" value="ACL53252.1"/>
    <property type="molecule type" value="mRNA"/>
</dbReference>
<evidence type="ECO:0000313" key="1">
    <source>
        <dbReference type="EMBL" id="ACL53252.1"/>
    </source>
</evidence>